<proteinExistence type="predicted"/>
<feature type="signal peptide" evidence="1">
    <location>
        <begin position="1"/>
        <end position="19"/>
    </location>
</feature>
<gene>
    <name evidence="2" type="ORF">GCM10023184_19920</name>
</gene>
<accession>A0ABP8GSP0</accession>
<evidence type="ECO:0000313" key="2">
    <source>
        <dbReference type="EMBL" id="GAA4329412.1"/>
    </source>
</evidence>
<dbReference type="Pfam" id="PF13715">
    <property type="entry name" value="CarbopepD_reg_2"/>
    <property type="match status" value="1"/>
</dbReference>
<name>A0ABP8GSP0_9BACT</name>
<evidence type="ECO:0000313" key="3">
    <source>
        <dbReference type="Proteomes" id="UP001501725"/>
    </source>
</evidence>
<evidence type="ECO:0000256" key="1">
    <source>
        <dbReference type="SAM" id="SignalP"/>
    </source>
</evidence>
<feature type="chain" id="PRO_5046104461" evidence="1">
    <location>
        <begin position="20"/>
        <end position="823"/>
    </location>
</feature>
<dbReference type="RefSeq" id="WP_345255473.1">
    <property type="nucleotide sequence ID" value="NZ_BAABGY010000007.1"/>
</dbReference>
<dbReference type="InterPro" id="IPR008969">
    <property type="entry name" value="CarboxyPept-like_regulatory"/>
</dbReference>
<dbReference type="Proteomes" id="UP001501725">
    <property type="component" value="Unassembled WGS sequence"/>
</dbReference>
<protein>
    <submittedName>
        <fullName evidence="2">DUF5686 and carboxypeptidase regulatory-like domain-containing protein</fullName>
    </submittedName>
</protein>
<dbReference type="Pfam" id="PF18939">
    <property type="entry name" value="DUF5686"/>
    <property type="match status" value="1"/>
</dbReference>
<comment type="caution">
    <text evidence="2">The sequence shown here is derived from an EMBL/GenBank/DDBJ whole genome shotgun (WGS) entry which is preliminary data.</text>
</comment>
<dbReference type="Gene3D" id="2.60.40.1120">
    <property type="entry name" value="Carboxypeptidase-like, regulatory domain"/>
    <property type="match status" value="1"/>
</dbReference>
<sequence length="823" mass="93925">MRHYTLLLLLLLPALGAFSQKITGLVTDQQGNRLPFASIQVRGRTAGATANGEGRFTLKLSPGDYTITCQHVGYQQQEKSITLGSEDLELHFQLPVLQLTLSEVVVKKGEDPAYEIIRAAIKKRPAHRDELRRFSTQVYTKGQLRLRDFPKKFMGQKVDFEDGDSSKKKMLYFSETVTRYSVEPPRNVKAEVLATKVSGQSDGFGLSAPRIFTLYENLVSMGAGLNPRGFVSPVADKALHYYQFRYEGSFTENGRMINRIRVLPKRRFEPLFQGYVNIVEDEWRIHSLDLTLVKDYGLQTFDTLRIQQLYVPVGAGPWVMRSQVLYPAIKMFGFDAYGSFVNVYSDYDLNPTFQKGFFDNTILRYKDSSNKKPDDYWTSTRPIALQDEEVADYRKKDSLEKVHNSPRYLDSIDRLRNKVSVTQLLLTGQSFSNQKARSSISLRPLIGTIKYNTVEGLVLDPSVTYSKRLDTQTMSRRYYSVTTSLRYGFSNRHFNPSASFRYVFGKQQHQSVSVAGGSDVFQFNNENPVSEFVNTIATLTSKINQLKIYEARFLRLGYSKGFNNGFFASAGLQYQDRRPLENSTDFVFRSHKNREFTPNYPLPLADTNITQHQAFLVNLDLRWQPGTRYVEFPGMRVSVGSRYPVFGLNYTQALQGVAGGDVQYSKWKFTVAHSVNLNLGGRFQYQVHLGGFLNRDSLQSPDYIHFKGNATRFAESYSGRFQLISPYYFSNASRFYTALFLEHHFNGLLTNKIPVIRKLKWNLVAGANALYYGSGRHYIEPFVGLENILRLFRVDYIYGIESNGLRRSELRFGLSGGIFGGGN</sequence>
<dbReference type="SUPFAM" id="SSF49464">
    <property type="entry name" value="Carboxypeptidase regulatory domain-like"/>
    <property type="match status" value="1"/>
</dbReference>
<organism evidence="2 3">
    <name type="scientific">Flaviaesturariibacter amylovorans</name>
    <dbReference type="NCBI Taxonomy" id="1084520"/>
    <lineage>
        <taxon>Bacteria</taxon>
        <taxon>Pseudomonadati</taxon>
        <taxon>Bacteroidota</taxon>
        <taxon>Chitinophagia</taxon>
        <taxon>Chitinophagales</taxon>
        <taxon>Chitinophagaceae</taxon>
        <taxon>Flaviaestuariibacter</taxon>
    </lineage>
</organism>
<reference evidence="3" key="1">
    <citation type="journal article" date="2019" name="Int. J. Syst. Evol. Microbiol.">
        <title>The Global Catalogue of Microorganisms (GCM) 10K type strain sequencing project: providing services to taxonomists for standard genome sequencing and annotation.</title>
        <authorList>
            <consortium name="The Broad Institute Genomics Platform"/>
            <consortium name="The Broad Institute Genome Sequencing Center for Infectious Disease"/>
            <person name="Wu L."/>
            <person name="Ma J."/>
        </authorList>
    </citation>
    <scope>NUCLEOTIDE SEQUENCE [LARGE SCALE GENOMIC DNA]</scope>
    <source>
        <strain evidence="3">JCM 17919</strain>
    </source>
</reference>
<keyword evidence="1" id="KW-0732">Signal</keyword>
<dbReference type="EMBL" id="BAABGY010000007">
    <property type="protein sequence ID" value="GAA4329412.1"/>
    <property type="molecule type" value="Genomic_DNA"/>
</dbReference>
<keyword evidence="3" id="KW-1185">Reference proteome</keyword>
<dbReference type="InterPro" id="IPR043741">
    <property type="entry name" value="DUF5686"/>
</dbReference>